<dbReference type="Proteomes" id="UP001204746">
    <property type="component" value="Unassembled WGS sequence"/>
</dbReference>
<dbReference type="RefSeq" id="WP_256654765.1">
    <property type="nucleotide sequence ID" value="NZ_JANIAA010000041.1"/>
</dbReference>
<evidence type="ECO:0000313" key="2">
    <source>
        <dbReference type="Proteomes" id="UP001204746"/>
    </source>
</evidence>
<evidence type="ECO:0000313" key="1">
    <source>
        <dbReference type="EMBL" id="MCQ8193961.1"/>
    </source>
</evidence>
<proteinExistence type="predicted"/>
<sequence length="261" mass="29380">MSDMHGNNKWRMIIVDCLVPFLRARSWLISREFYCDLEDVRSDMFEAALNAWEKTAQGVPPREVPTLMVKAAIKAAYRRANIHENESSTGEIEALLIFEETFMDSALKASSIIRDADLRDPAVAEQIRGERMGAQWQRYGLIQAVNRYHDDLRSGHRPGLRDVLATETMLARTWVSGCNYYYYISDFYPKFVALPAAAEALGIAKTTAYRMVRSGSFPCLTTRMGSSIQVPTKALMHSLDIADIIVHLDDVENGAAHVGEN</sequence>
<gene>
    <name evidence="1" type="ORF">NP777_38120</name>
</gene>
<dbReference type="EMBL" id="JANIAA010000041">
    <property type="protein sequence ID" value="MCQ8193961.1"/>
    <property type="molecule type" value="Genomic_DNA"/>
</dbReference>
<protein>
    <submittedName>
        <fullName evidence="1">Helix-turn-helix domain-containing protein</fullName>
    </submittedName>
</protein>
<organism evidence="1 2">
    <name type="scientific">Streptomyces rugosispiralis</name>
    <dbReference type="NCBI Taxonomy" id="2967341"/>
    <lineage>
        <taxon>Bacteria</taxon>
        <taxon>Bacillati</taxon>
        <taxon>Actinomycetota</taxon>
        <taxon>Actinomycetes</taxon>
        <taxon>Kitasatosporales</taxon>
        <taxon>Streptomycetaceae</taxon>
        <taxon>Streptomyces</taxon>
    </lineage>
</organism>
<comment type="caution">
    <text evidence="1">The sequence shown here is derived from an EMBL/GenBank/DDBJ whole genome shotgun (WGS) entry which is preliminary data.</text>
</comment>
<keyword evidence="2" id="KW-1185">Reference proteome</keyword>
<name>A0ABT1V980_9ACTN</name>
<reference evidence="1 2" key="1">
    <citation type="submission" date="2022-07" db="EMBL/GenBank/DDBJ databases">
        <authorList>
            <person name="Phongsopitanun W."/>
            <person name="Tanasupawat S."/>
        </authorList>
    </citation>
    <scope>NUCLEOTIDE SEQUENCE [LARGE SCALE GENOMIC DNA]</scope>
    <source>
        <strain evidence="1 2">RCU-064</strain>
    </source>
</reference>
<accession>A0ABT1V980</accession>